<dbReference type="InterPro" id="IPR035093">
    <property type="entry name" value="RelE/ParE_toxin_dom_sf"/>
</dbReference>
<dbReference type="PANTHER" id="PTHR33755:SF9">
    <property type="entry name" value="TOXIN PARE1"/>
    <property type="match status" value="1"/>
</dbReference>
<dbReference type="Pfam" id="PF05016">
    <property type="entry name" value="ParE_toxin"/>
    <property type="match status" value="1"/>
</dbReference>
<name>A0A0S4LQJ1_9BACT</name>
<evidence type="ECO:0000313" key="3">
    <source>
        <dbReference type="EMBL" id="CUS37362.1"/>
    </source>
</evidence>
<evidence type="ECO:0000256" key="1">
    <source>
        <dbReference type="ARBA" id="ARBA00006226"/>
    </source>
</evidence>
<dbReference type="InterPro" id="IPR051803">
    <property type="entry name" value="TA_system_RelE-like_toxin"/>
</dbReference>
<dbReference type="InterPro" id="IPR007712">
    <property type="entry name" value="RelE/ParE_toxin"/>
</dbReference>
<dbReference type="EMBL" id="CZQA01000010">
    <property type="protein sequence ID" value="CUS37362.1"/>
    <property type="molecule type" value="Genomic_DNA"/>
</dbReference>
<evidence type="ECO:0000256" key="2">
    <source>
        <dbReference type="ARBA" id="ARBA00022649"/>
    </source>
</evidence>
<keyword evidence="2" id="KW-1277">Toxin-antitoxin system</keyword>
<reference evidence="3 4" key="1">
    <citation type="submission" date="2015-10" db="EMBL/GenBank/DDBJ databases">
        <authorList>
            <person name="Gilbert D.G."/>
        </authorList>
    </citation>
    <scope>NUCLEOTIDE SEQUENCE [LARGE SCALE GENOMIC DNA]</scope>
    <source>
        <strain evidence="3">COMA1</strain>
    </source>
</reference>
<gene>
    <name evidence="3" type="ORF">COMA1_40017</name>
</gene>
<keyword evidence="4" id="KW-1185">Reference proteome</keyword>
<accession>A0A0S4LQJ1</accession>
<dbReference type="AlphaFoldDB" id="A0A0S4LQJ1"/>
<dbReference type="STRING" id="1742972.COMA1_40017"/>
<sequence>MSRADFTVVLSELAALDLADILQYTFEQWGGRQMNLYAAQLNRGLRQLAVNPQLGKPREDWYPGCRCFPVEHHLVVYAVIGHEVRVARFFHERVDVPRHLP</sequence>
<dbReference type="PANTHER" id="PTHR33755">
    <property type="entry name" value="TOXIN PARE1-RELATED"/>
    <property type="match status" value="1"/>
</dbReference>
<dbReference type="Proteomes" id="UP000199032">
    <property type="component" value="Unassembled WGS sequence"/>
</dbReference>
<protein>
    <submittedName>
        <fullName evidence="3">Putative Toxin ParE1</fullName>
    </submittedName>
</protein>
<dbReference type="Gene3D" id="3.30.2310.20">
    <property type="entry name" value="RelE-like"/>
    <property type="match status" value="1"/>
</dbReference>
<organism evidence="3 4">
    <name type="scientific">Candidatus Nitrospira nitrosa</name>
    <dbReference type="NCBI Taxonomy" id="1742972"/>
    <lineage>
        <taxon>Bacteria</taxon>
        <taxon>Pseudomonadati</taxon>
        <taxon>Nitrospirota</taxon>
        <taxon>Nitrospiria</taxon>
        <taxon>Nitrospirales</taxon>
        <taxon>Nitrospiraceae</taxon>
        <taxon>Nitrospira</taxon>
    </lineage>
</organism>
<dbReference type="RefSeq" id="WP_176698085.1">
    <property type="nucleotide sequence ID" value="NZ_CZQA01000010.1"/>
</dbReference>
<comment type="similarity">
    <text evidence="1">Belongs to the RelE toxin family.</text>
</comment>
<proteinExistence type="inferred from homology"/>
<evidence type="ECO:0000313" key="4">
    <source>
        <dbReference type="Proteomes" id="UP000199032"/>
    </source>
</evidence>